<dbReference type="AlphaFoldDB" id="A0A6A4X812"/>
<gene>
    <name evidence="3" type="primary">T_69</name>
    <name evidence="3" type="ORF">FJT64_015889</name>
</gene>
<evidence type="ECO:0000313" key="4">
    <source>
        <dbReference type="Proteomes" id="UP000440578"/>
    </source>
</evidence>
<proteinExistence type="predicted"/>
<feature type="domain" description="Transposable element P transposase-like GTP-binding insertion" evidence="2">
    <location>
        <begin position="86"/>
        <end position="170"/>
    </location>
</feature>
<dbReference type="InterPro" id="IPR048366">
    <property type="entry name" value="TNP-like_GBD"/>
</dbReference>
<comment type="caution">
    <text evidence="3">The sequence shown here is derived from an EMBL/GenBank/DDBJ whole genome shotgun (WGS) entry which is preliminary data.</text>
</comment>
<name>A0A6A4X812_AMPAM</name>
<dbReference type="Proteomes" id="UP000440578">
    <property type="component" value="Unassembled WGS sequence"/>
</dbReference>
<organism evidence="3 4">
    <name type="scientific">Amphibalanus amphitrite</name>
    <name type="common">Striped barnacle</name>
    <name type="synonym">Balanus amphitrite</name>
    <dbReference type="NCBI Taxonomy" id="1232801"/>
    <lineage>
        <taxon>Eukaryota</taxon>
        <taxon>Metazoa</taxon>
        <taxon>Ecdysozoa</taxon>
        <taxon>Arthropoda</taxon>
        <taxon>Crustacea</taxon>
        <taxon>Multicrustacea</taxon>
        <taxon>Cirripedia</taxon>
        <taxon>Thoracica</taxon>
        <taxon>Thoracicalcarea</taxon>
        <taxon>Balanomorpha</taxon>
        <taxon>Balanoidea</taxon>
        <taxon>Balanidae</taxon>
        <taxon>Amphibalaninae</taxon>
        <taxon>Amphibalanus</taxon>
    </lineage>
</organism>
<reference evidence="3 4" key="1">
    <citation type="submission" date="2019-07" db="EMBL/GenBank/DDBJ databases">
        <title>Draft genome assembly of a fouling barnacle, Amphibalanus amphitrite (Darwin, 1854): The first reference genome for Thecostraca.</title>
        <authorList>
            <person name="Kim W."/>
        </authorList>
    </citation>
    <scope>NUCLEOTIDE SEQUENCE [LARGE SCALE GENOMIC DNA]</scope>
    <source>
        <strain evidence="3">SNU_AA5</strain>
        <tissue evidence="3">Soma without cirri and trophi</tissue>
    </source>
</reference>
<accession>A0A6A4X812</accession>
<keyword evidence="4" id="KW-1185">Reference proteome</keyword>
<dbReference type="EMBL" id="VIIS01000078">
    <property type="protein sequence ID" value="KAF0313599.1"/>
    <property type="molecule type" value="Genomic_DNA"/>
</dbReference>
<dbReference type="Pfam" id="PF21788">
    <property type="entry name" value="TNP-like_GBD"/>
    <property type="match status" value="1"/>
</dbReference>
<evidence type="ECO:0000259" key="2">
    <source>
        <dbReference type="Pfam" id="PF21788"/>
    </source>
</evidence>
<feature type="region of interest" description="Disordered" evidence="1">
    <location>
        <begin position="226"/>
        <end position="248"/>
    </location>
</feature>
<sequence length="248" mass="27206">MKLEILRSIIMALENLGLKVVATVSDMAFENESMWKKAGVSDTRTWIDNPATRQPIRQHIVHPAGGLLIPREGVDGGPDTALLSQQCFREVLQLNPGELRICHKLTDLHLDASGQKSQRVNLATQLLSHSVAAAMREYLPRRQAQAAAIETFDQWFDVFNSRTPYGPKLTKCAYGVADSCMRAQNAALESSESLIRQSRKCVKGTRRRALLPCQLEGDAEFLTTGQLSESTSSGSLSSEALEGLTIPA</sequence>
<evidence type="ECO:0000256" key="1">
    <source>
        <dbReference type="SAM" id="MobiDB-lite"/>
    </source>
</evidence>
<protein>
    <submittedName>
        <fullName evidence="3">Transposable element P transposase</fullName>
    </submittedName>
</protein>
<evidence type="ECO:0000313" key="3">
    <source>
        <dbReference type="EMBL" id="KAF0313599.1"/>
    </source>
</evidence>